<evidence type="ECO:0000256" key="4">
    <source>
        <dbReference type="ARBA" id="ARBA00022723"/>
    </source>
</evidence>
<dbReference type="Proteomes" id="UP000620366">
    <property type="component" value="Unassembled WGS sequence"/>
</dbReference>
<evidence type="ECO:0000256" key="3">
    <source>
        <dbReference type="ARBA" id="ARBA00022670"/>
    </source>
</evidence>
<dbReference type="PIRSF" id="PIRSF001123">
    <property type="entry name" value="PepA_GA"/>
    <property type="match status" value="1"/>
</dbReference>
<feature type="binding site" evidence="8">
    <location>
        <position position="217"/>
    </location>
    <ligand>
        <name>Zn(2+)</name>
        <dbReference type="ChEBI" id="CHEBI:29105"/>
        <label>1</label>
    </ligand>
</feature>
<dbReference type="InterPro" id="IPR051464">
    <property type="entry name" value="Peptidase_M42_aminopept"/>
</dbReference>
<dbReference type="GO" id="GO:0004177">
    <property type="term" value="F:aminopeptidase activity"/>
    <property type="evidence" value="ECO:0007669"/>
    <property type="project" value="UniProtKB-UniRule"/>
</dbReference>
<dbReference type="Gene3D" id="2.40.30.40">
    <property type="entry name" value="Peptidase M42, domain 2"/>
    <property type="match status" value="1"/>
</dbReference>
<sequence>MDFLYELLSTPSVSGNEEKIARKIREKIAPHVDEIRTDAMGNLIAVRRCGRADAETFMLCAHMDEIGVMVNFVEENGYLRFVPMGGLTVFSLANMQMEFTNGVRGVVCIEEEVKLADLKLKNLYLDIGASSREQALERIDIGDVACVVNEPLKMGDRLVSKALDNKIGCAILCGVIEKLKDPLYDCVFVFSTQEELGLRGARTAAYSVEPDYAIAVDVTDSGDMIGSKNCPLKLGEGAAIKVKDSSVICHKSMINHLTYSAKENKIKYQMEVLKSGGTDAGAISASRAGVVTGGVSIPTRNIHTPTETIDLKDVDACVRLLCHALTTEFDKYQTEN</sequence>
<reference evidence="9" key="1">
    <citation type="submission" date="2020-08" db="EMBL/GenBank/DDBJ databases">
        <title>Genome public.</title>
        <authorList>
            <person name="Liu C."/>
            <person name="Sun Q."/>
        </authorList>
    </citation>
    <scope>NUCLEOTIDE SEQUENCE</scope>
    <source>
        <strain evidence="9">BX7</strain>
    </source>
</reference>
<dbReference type="PANTHER" id="PTHR32481:SF0">
    <property type="entry name" value="AMINOPEPTIDASE YPDE-RELATED"/>
    <property type="match status" value="1"/>
</dbReference>
<dbReference type="GO" id="GO:0006508">
    <property type="term" value="P:proteolysis"/>
    <property type="evidence" value="ECO:0007669"/>
    <property type="project" value="UniProtKB-KW"/>
</dbReference>
<feature type="binding site" evidence="8">
    <location>
        <position position="164"/>
    </location>
    <ligand>
        <name>Zn(2+)</name>
        <dbReference type="ChEBI" id="CHEBI:29105"/>
        <label>2</label>
    </ligand>
</feature>
<dbReference type="PANTHER" id="PTHR32481">
    <property type="entry name" value="AMINOPEPTIDASE"/>
    <property type="match status" value="1"/>
</dbReference>
<evidence type="ECO:0000256" key="8">
    <source>
        <dbReference type="PIRSR" id="PIRSR001123-2"/>
    </source>
</evidence>
<keyword evidence="10" id="KW-1185">Reference proteome</keyword>
<feature type="binding site" evidence="8">
    <location>
        <position position="164"/>
    </location>
    <ligand>
        <name>Zn(2+)</name>
        <dbReference type="ChEBI" id="CHEBI:29105"/>
        <label>1</label>
    </ligand>
</feature>
<organism evidence="9 10">
    <name type="scientific">Feifania hominis</name>
    <dbReference type="NCBI Taxonomy" id="2763660"/>
    <lineage>
        <taxon>Bacteria</taxon>
        <taxon>Bacillati</taxon>
        <taxon>Bacillota</taxon>
        <taxon>Clostridia</taxon>
        <taxon>Eubacteriales</taxon>
        <taxon>Feifaniaceae</taxon>
        <taxon>Feifania</taxon>
    </lineage>
</organism>
<accession>A0A926HTA4</accession>
<keyword evidence="4 8" id="KW-0479">Metal-binding</keyword>
<dbReference type="Pfam" id="PF05343">
    <property type="entry name" value="Peptidase_M42"/>
    <property type="match status" value="1"/>
</dbReference>
<feature type="binding site" evidence="8">
    <location>
        <position position="195"/>
    </location>
    <ligand>
        <name>Zn(2+)</name>
        <dbReference type="ChEBI" id="CHEBI:29105"/>
        <label>2</label>
    </ligand>
</feature>
<protein>
    <submittedName>
        <fullName evidence="9">M20/M25/M40 family metallo-hydrolase</fullName>
    </submittedName>
</protein>
<dbReference type="RefSeq" id="WP_249299398.1">
    <property type="nucleotide sequence ID" value="NZ_JACRSP010000001.1"/>
</dbReference>
<keyword evidence="3" id="KW-0645">Protease</keyword>
<dbReference type="EMBL" id="JACRSP010000001">
    <property type="protein sequence ID" value="MBC8535669.1"/>
    <property type="molecule type" value="Genomic_DNA"/>
</dbReference>
<feature type="active site" description="Proton acceptor" evidence="7">
    <location>
        <position position="194"/>
    </location>
</feature>
<evidence type="ECO:0000256" key="2">
    <source>
        <dbReference type="ARBA" id="ARBA00022438"/>
    </source>
</evidence>
<comment type="caution">
    <text evidence="9">The sequence shown here is derived from an EMBL/GenBank/DDBJ whole genome shotgun (WGS) entry which is preliminary data.</text>
</comment>
<comment type="cofactor">
    <cofactor evidence="8">
        <name>a divalent metal cation</name>
        <dbReference type="ChEBI" id="CHEBI:60240"/>
    </cofactor>
    <text evidence="8">Binds 2 divalent metal cations per subunit.</text>
</comment>
<dbReference type="InterPro" id="IPR008007">
    <property type="entry name" value="Peptidase_M42"/>
</dbReference>
<keyword evidence="5" id="KW-0378">Hydrolase</keyword>
<dbReference type="GO" id="GO:0046872">
    <property type="term" value="F:metal ion binding"/>
    <property type="evidence" value="ECO:0007669"/>
    <property type="project" value="UniProtKB-UniRule"/>
</dbReference>
<dbReference type="SUPFAM" id="SSF53187">
    <property type="entry name" value="Zn-dependent exopeptidases"/>
    <property type="match status" value="1"/>
</dbReference>
<feature type="binding site" evidence="8">
    <location>
        <position position="62"/>
    </location>
    <ligand>
        <name>Zn(2+)</name>
        <dbReference type="ChEBI" id="CHEBI:29105"/>
        <label>1</label>
    </ligand>
</feature>
<gene>
    <name evidence="9" type="ORF">H8695_03055</name>
</gene>
<dbReference type="Gene3D" id="3.40.630.10">
    <property type="entry name" value="Zn peptidases"/>
    <property type="match status" value="1"/>
</dbReference>
<feature type="binding site" evidence="8">
    <location>
        <position position="303"/>
    </location>
    <ligand>
        <name>Zn(2+)</name>
        <dbReference type="ChEBI" id="CHEBI:29105"/>
        <label>2</label>
    </ligand>
</feature>
<dbReference type="InterPro" id="IPR023367">
    <property type="entry name" value="Peptidase_M42_dom2"/>
</dbReference>
<name>A0A926HTA4_9FIRM</name>
<dbReference type="SUPFAM" id="SSF101821">
    <property type="entry name" value="Aminopeptidase/glucanase lid domain"/>
    <property type="match status" value="1"/>
</dbReference>
<comment type="similarity">
    <text evidence="1 6">Belongs to the peptidase M42 family.</text>
</comment>
<dbReference type="AlphaFoldDB" id="A0A926HTA4"/>
<keyword evidence="2" id="KW-0031">Aminopeptidase</keyword>
<evidence type="ECO:0000256" key="1">
    <source>
        <dbReference type="ARBA" id="ARBA00006272"/>
    </source>
</evidence>
<evidence type="ECO:0000256" key="6">
    <source>
        <dbReference type="PIRNR" id="PIRNR001123"/>
    </source>
</evidence>
<evidence type="ECO:0000256" key="5">
    <source>
        <dbReference type="ARBA" id="ARBA00022801"/>
    </source>
</evidence>
<evidence type="ECO:0000256" key="7">
    <source>
        <dbReference type="PIRSR" id="PIRSR001123-1"/>
    </source>
</evidence>
<proteinExistence type="inferred from homology"/>
<evidence type="ECO:0000313" key="10">
    <source>
        <dbReference type="Proteomes" id="UP000620366"/>
    </source>
</evidence>
<evidence type="ECO:0000313" key="9">
    <source>
        <dbReference type="EMBL" id="MBC8535669.1"/>
    </source>
</evidence>